<comment type="caution">
    <text evidence="1">The sequence shown here is derived from an EMBL/GenBank/DDBJ whole genome shotgun (WGS) entry which is preliminary data.</text>
</comment>
<evidence type="ECO:0000313" key="1">
    <source>
        <dbReference type="EMBL" id="MDE1206061.1"/>
    </source>
</evidence>
<dbReference type="AlphaFoldDB" id="A0A9X4ELB7"/>
<sequence>MNYKETLLFISKCLTITHEEKNRNLVEQKIKSGLVDWDAVVKLSTTHYVFPALYCNLKRADLLHYLPVDLVEYMKHITDLNRERNQQIIAEAKEINELLLSNNITPIFLKGTGNLLEGLYEDIAERMVGDIDFLVNPEKFKLTINILKENGYKEKTSDYLDNTVLNRHYPKITKKEKIAAVEVHYKMITNEKGFDYNFVENSLKKLTNSINILSYENQVLLTCFNKQINEKAQWTKTISLRNSYDLYMLSKRASIKTVLNKFYHSESDYLKNFLAITNYIFGSPKSLEYIKTHKTESYIKKVLFFINNPKESADNKKKWDLYFLYKHRFFFILKSFYLKKYRKYLFDRFFNQPKP</sequence>
<reference evidence="1" key="1">
    <citation type="submission" date="2021-09" db="EMBL/GenBank/DDBJ databases">
        <authorList>
            <person name="Smyrli M."/>
        </authorList>
    </citation>
    <scope>NUCLEOTIDE SEQUENCE</scope>
    <source>
        <strain evidence="1">LAR25</strain>
    </source>
</reference>
<dbReference type="Pfam" id="PF14907">
    <property type="entry name" value="NTP_transf_5"/>
    <property type="match status" value="1"/>
</dbReference>
<evidence type="ECO:0000313" key="2">
    <source>
        <dbReference type="Proteomes" id="UP001149303"/>
    </source>
</evidence>
<dbReference type="RefSeq" id="WP_274639376.1">
    <property type="nucleotide sequence ID" value="NZ_JAIWJY010000002.1"/>
</dbReference>
<protein>
    <submittedName>
        <fullName evidence="1">Nucleotidyltransferase family protein</fullName>
    </submittedName>
</protein>
<name>A0A9X4ELB7_9FLAO</name>
<gene>
    <name evidence="1" type="ORF">LCI24_04560</name>
</gene>
<proteinExistence type="predicted"/>
<organism evidence="1 2">
    <name type="scientific">Tenacibaculum larymnensis</name>
    <dbReference type="NCBI Taxonomy" id="2878201"/>
    <lineage>
        <taxon>Bacteria</taxon>
        <taxon>Pseudomonadati</taxon>
        <taxon>Bacteroidota</taxon>
        <taxon>Flavobacteriia</taxon>
        <taxon>Flavobacteriales</taxon>
        <taxon>Flavobacteriaceae</taxon>
        <taxon>Tenacibaculum</taxon>
    </lineage>
</organism>
<dbReference type="Proteomes" id="UP001149303">
    <property type="component" value="Unassembled WGS sequence"/>
</dbReference>
<keyword evidence="2" id="KW-1185">Reference proteome</keyword>
<dbReference type="InterPro" id="IPR039498">
    <property type="entry name" value="NTP_transf_5"/>
</dbReference>
<accession>A0A9X4ELB7</accession>
<dbReference type="EMBL" id="JAIWJY010000002">
    <property type="protein sequence ID" value="MDE1206061.1"/>
    <property type="molecule type" value="Genomic_DNA"/>
</dbReference>